<proteinExistence type="predicted"/>
<dbReference type="AlphaFoldDB" id="J9DPM7"/>
<gene>
    <name evidence="1" type="ORF">WUBG_17536</name>
</gene>
<evidence type="ECO:0000313" key="2">
    <source>
        <dbReference type="Proteomes" id="UP000004810"/>
    </source>
</evidence>
<comment type="caution">
    <text evidence="1">The sequence shown here is derived from an EMBL/GenBank/DDBJ whole genome shotgun (WGS) entry which is preliminary data.</text>
</comment>
<feature type="non-terminal residue" evidence="1">
    <location>
        <position position="1"/>
    </location>
</feature>
<dbReference type="Proteomes" id="UP000004810">
    <property type="component" value="Unassembled WGS sequence"/>
</dbReference>
<organism evidence="1 2">
    <name type="scientific">Wuchereria bancrofti</name>
    <dbReference type="NCBI Taxonomy" id="6293"/>
    <lineage>
        <taxon>Eukaryota</taxon>
        <taxon>Metazoa</taxon>
        <taxon>Ecdysozoa</taxon>
        <taxon>Nematoda</taxon>
        <taxon>Chromadorea</taxon>
        <taxon>Rhabditida</taxon>
        <taxon>Spirurina</taxon>
        <taxon>Spiruromorpha</taxon>
        <taxon>Filarioidea</taxon>
        <taxon>Onchocercidae</taxon>
        <taxon>Wuchereria</taxon>
    </lineage>
</organism>
<sequence>RNELPPVYRQSTLSTVSAESCSNSCSDWEGFEKICGEVAARGSQESELELKYMLDIMYEAGCASWTLLVRNFLSVDILLSLSLYL</sequence>
<protein>
    <submittedName>
        <fullName evidence="1">Uncharacterized protein</fullName>
    </submittedName>
</protein>
<dbReference type="EMBL" id="ADBV01018271">
    <property type="protein sequence ID" value="EJW71558.1"/>
    <property type="molecule type" value="Genomic_DNA"/>
</dbReference>
<name>J9DPM7_WUCBA</name>
<evidence type="ECO:0000313" key="1">
    <source>
        <dbReference type="EMBL" id="EJW71558.1"/>
    </source>
</evidence>
<accession>J9DPM7</accession>
<reference evidence="2" key="1">
    <citation type="submission" date="2012-08" db="EMBL/GenBank/DDBJ databases">
        <title>The Genome Sequence of Wuchereria bancrofti.</title>
        <authorList>
            <person name="Nutman T.B."/>
            <person name="Fink D.L."/>
            <person name="Russ C."/>
            <person name="Young S."/>
            <person name="Zeng Q."/>
            <person name="Koehrsen M."/>
            <person name="Alvarado L."/>
            <person name="Berlin A."/>
            <person name="Chapman S.B."/>
            <person name="Chen Z."/>
            <person name="Freedman E."/>
            <person name="Gellesch M."/>
            <person name="Goldberg J."/>
            <person name="Griggs A."/>
            <person name="Gujja S."/>
            <person name="Heilman E.R."/>
            <person name="Heiman D."/>
            <person name="Hepburn T."/>
            <person name="Howarth C."/>
            <person name="Jen D."/>
            <person name="Larson L."/>
            <person name="Lewis B."/>
            <person name="Mehta T."/>
            <person name="Park D."/>
            <person name="Pearson M."/>
            <person name="Roberts A."/>
            <person name="Saif S."/>
            <person name="Shea T."/>
            <person name="Shenoy N."/>
            <person name="Sisk P."/>
            <person name="Stolte C."/>
            <person name="Sykes S."/>
            <person name="Walk T."/>
            <person name="White J."/>
            <person name="Yandava C."/>
            <person name="Haas B."/>
            <person name="Henn M.R."/>
            <person name="Nusbaum C."/>
            <person name="Birren B."/>
        </authorList>
    </citation>
    <scope>NUCLEOTIDE SEQUENCE [LARGE SCALE GENOMIC DNA]</scope>
    <source>
        <strain evidence="2">NA</strain>
    </source>
</reference>